<protein>
    <recommendedName>
        <fullName evidence="8">Zn(2)-C6 fungal-type domain-containing protein</fullName>
    </recommendedName>
</protein>
<accession>A0A3E2HQ64</accession>
<evidence type="ECO:0000259" key="8">
    <source>
        <dbReference type="PROSITE" id="PS50048"/>
    </source>
</evidence>
<evidence type="ECO:0000256" key="2">
    <source>
        <dbReference type="ARBA" id="ARBA00022723"/>
    </source>
</evidence>
<dbReference type="SMART" id="SM00906">
    <property type="entry name" value="Fungal_trans"/>
    <property type="match status" value="1"/>
</dbReference>
<evidence type="ECO:0000256" key="6">
    <source>
        <dbReference type="ARBA" id="ARBA00023163"/>
    </source>
</evidence>
<evidence type="ECO:0000256" key="5">
    <source>
        <dbReference type="ARBA" id="ARBA00023125"/>
    </source>
</evidence>
<dbReference type="InterPro" id="IPR001138">
    <property type="entry name" value="Zn2Cys6_DnaBD"/>
</dbReference>
<dbReference type="STRING" id="5539.A0A3E2HQ64"/>
<proteinExistence type="predicted"/>
<keyword evidence="4" id="KW-0805">Transcription regulation</keyword>
<dbReference type="Pfam" id="PF00172">
    <property type="entry name" value="Zn_clus"/>
    <property type="match status" value="1"/>
</dbReference>
<dbReference type="InterPro" id="IPR036864">
    <property type="entry name" value="Zn2-C6_fun-type_DNA-bd_sf"/>
</dbReference>
<dbReference type="CDD" id="cd12148">
    <property type="entry name" value="fungal_TF_MHR"/>
    <property type="match status" value="1"/>
</dbReference>
<keyword evidence="10" id="KW-1185">Reference proteome</keyword>
<dbReference type="PROSITE" id="PS50048">
    <property type="entry name" value="ZN2_CY6_FUNGAL_2"/>
    <property type="match status" value="1"/>
</dbReference>
<dbReference type="CDD" id="cd00067">
    <property type="entry name" value="GAL4"/>
    <property type="match status" value="1"/>
</dbReference>
<dbReference type="Proteomes" id="UP000258309">
    <property type="component" value="Unassembled WGS sequence"/>
</dbReference>
<dbReference type="SMART" id="SM00066">
    <property type="entry name" value="GAL4"/>
    <property type="match status" value="1"/>
</dbReference>
<dbReference type="EMBL" id="NCSJ02000007">
    <property type="protein sequence ID" value="RFU35508.1"/>
    <property type="molecule type" value="Genomic_DNA"/>
</dbReference>
<organism evidence="9 10">
    <name type="scientific">Scytalidium lignicola</name>
    <name type="common">Hyphomycete</name>
    <dbReference type="NCBI Taxonomy" id="5539"/>
    <lineage>
        <taxon>Eukaryota</taxon>
        <taxon>Fungi</taxon>
        <taxon>Dikarya</taxon>
        <taxon>Ascomycota</taxon>
        <taxon>Pezizomycotina</taxon>
        <taxon>Leotiomycetes</taxon>
        <taxon>Leotiomycetes incertae sedis</taxon>
        <taxon>Scytalidium</taxon>
    </lineage>
</organism>
<dbReference type="Gene3D" id="4.10.240.10">
    <property type="entry name" value="Zn(2)-C6 fungal-type DNA-binding domain"/>
    <property type="match status" value="1"/>
</dbReference>
<dbReference type="InterPro" id="IPR007219">
    <property type="entry name" value="XnlR_reg_dom"/>
</dbReference>
<sequence>MVRRSADSVVKTNRHASRASLACTRCKRAKRRCDISQTPAGVQSCSSCRLKNEECEIRIEDDKRRGKQRGKTERLQSRIAALEDLIRRNLASDDVESWLATNNNQLDSSYESSEYRLAADQVEEPESRRAQPMQHDAAISPQQGPPGVIAMQNSILSPIISTVPLGTPKQSWAAASISPGSDPTTNAAPEAVFGPLKTPSTVSDGSSTVMDEVTARAGELKGRDGKKMQYFGATSMFYHGVQDGAPQLSAESVDDITSRQLSRAAIRADAEPEPIVMHLLDLFFDWQASHLNVVDRDAFMLHRRLDEENPDYDDRTFYSPALLYAIISLASLISPDRGVRRYSSSNGGTPGDLFLRKARALLDMEIGNSTTTTAQAALLVGSWYGAVGHTSLGWTYSGASFRMCYELGLHMNCSRAVAHGQMSPEVAENRKRIFWGCYMQDKLWSAYCGRPSFFMDWDISVDAPEGRFSGATQLSDSDILTKLRQGMVYLSKRCSETLLSLYSQRHNSKPDGLLRVATRIHEDLYKWHEQLPVELDWPRRDGKGPPSPGILALHMQFYFVLILIHRPLLHMSAAQQAIANSDRGTIDSATVCTLAATNIAKLVRDYQQFYCLKRISSPAVHFTFIAATIHIVNFRLFKEERCQFLLHGCLAALTEMGESYPIGRKAVCVLQDLMERWKPQSEPLRHEKNTLQSLDDDDDVVERFGSKYNFTSSLENRRVAVDAERFQQKLVFIICVPRVRKRLTCIDRTTDRSKSEPHSAVQNFEPFDWSEYNSPIELPPLFDTSMIPIPDAESQGIETGPSAELRNVVMCPEQSAFGQYQGASFTINDVEFDLGLPLNDATLSSFYGTSFALMNGLPPL</sequence>
<feature type="domain" description="Zn(2)-C6 fungal-type" evidence="8">
    <location>
        <begin position="22"/>
        <end position="57"/>
    </location>
</feature>
<dbReference type="PANTHER" id="PTHR31313">
    <property type="entry name" value="TY1 ENHANCER ACTIVATOR"/>
    <property type="match status" value="1"/>
</dbReference>
<comment type="caution">
    <text evidence="9">The sequence shown here is derived from an EMBL/GenBank/DDBJ whole genome shotgun (WGS) entry which is preliminary data.</text>
</comment>
<dbReference type="Pfam" id="PF04082">
    <property type="entry name" value="Fungal_trans"/>
    <property type="match status" value="1"/>
</dbReference>
<dbReference type="InterPro" id="IPR051615">
    <property type="entry name" value="Transcr_Regulatory_Elem"/>
</dbReference>
<evidence type="ECO:0000256" key="3">
    <source>
        <dbReference type="ARBA" id="ARBA00022833"/>
    </source>
</evidence>
<name>A0A3E2HQ64_SCYLI</name>
<dbReference type="AlphaFoldDB" id="A0A3E2HQ64"/>
<dbReference type="OrthoDB" id="4505865at2759"/>
<reference evidence="9 10" key="1">
    <citation type="submission" date="2018-05" db="EMBL/GenBank/DDBJ databases">
        <title>Draft genome sequence of Scytalidium lignicola DSM 105466, a ubiquitous saprotrophic fungus.</title>
        <authorList>
            <person name="Buettner E."/>
            <person name="Gebauer A.M."/>
            <person name="Hofrichter M."/>
            <person name="Liers C."/>
            <person name="Kellner H."/>
        </authorList>
    </citation>
    <scope>NUCLEOTIDE SEQUENCE [LARGE SCALE GENOMIC DNA]</scope>
    <source>
        <strain evidence="9 10">DSM 105466</strain>
    </source>
</reference>
<dbReference type="OMA" id="IEPWWDS"/>
<dbReference type="PROSITE" id="PS00463">
    <property type="entry name" value="ZN2_CY6_FUNGAL_1"/>
    <property type="match status" value="1"/>
</dbReference>
<dbReference type="GO" id="GO:0006351">
    <property type="term" value="P:DNA-templated transcription"/>
    <property type="evidence" value="ECO:0007669"/>
    <property type="project" value="InterPro"/>
</dbReference>
<feature type="non-terminal residue" evidence="9">
    <location>
        <position position="860"/>
    </location>
</feature>
<keyword evidence="6" id="KW-0804">Transcription</keyword>
<comment type="subcellular location">
    <subcellularLocation>
        <location evidence="1">Nucleus</location>
    </subcellularLocation>
</comment>
<dbReference type="GO" id="GO:0003677">
    <property type="term" value="F:DNA binding"/>
    <property type="evidence" value="ECO:0007669"/>
    <property type="project" value="UniProtKB-KW"/>
</dbReference>
<keyword evidence="2" id="KW-0479">Metal-binding</keyword>
<evidence type="ECO:0000256" key="7">
    <source>
        <dbReference type="ARBA" id="ARBA00023242"/>
    </source>
</evidence>
<dbReference type="PANTHER" id="PTHR31313:SF81">
    <property type="entry name" value="TY1 ENHANCER ACTIVATOR"/>
    <property type="match status" value="1"/>
</dbReference>
<feature type="non-terminal residue" evidence="9">
    <location>
        <position position="1"/>
    </location>
</feature>
<dbReference type="GO" id="GO:0005634">
    <property type="term" value="C:nucleus"/>
    <property type="evidence" value="ECO:0007669"/>
    <property type="project" value="UniProtKB-SubCell"/>
</dbReference>
<dbReference type="GO" id="GO:0000981">
    <property type="term" value="F:DNA-binding transcription factor activity, RNA polymerase II-specific"/>
    <property type="evidence" value="ECO:0007669"/>
    <property type="project" value="InterPro"/>
</dbReference>
<evidence type="ECO:0000313" key="10">
    <source>
        <dbReference type="Proteomes" id="UP000258309"/>
    </source>
</evidence>
<evidence type="ECO:0000256" key="4">
    <source>
        <dbReference type="ARBA" id="ARBA00023015"/>
    </source>
</evidence>
<dbReference type="SUPFAM" id="SSF57701">
    <property type="entry name" value="Zn2/Cys6 DNA-binding domain"/>
    <property type="match status" value="1"/>
</dbReference>
<gene>
    <name evidence="9" type="ORF">B7463_g786</name>
</gene>
<evidence type="ECO:0000313" key="9">
    <source>
        <dbReference type="EMBL" id="RFU35508.1"/>
    </source>
</evidence>
<evidence type="ECO:0000256" key="1">
    <source>
        <dbReference type="ARBA" id="ARBA00004123"/>
    </source>
</evidence>
<keyword evidence="3" id="KW-0862">Zinc</keyword>
<keyword evidence="5" id="KW-0238">DNA-binding</keyword>
<keyword evidence="7" id="KW-0539">Nucleus</keyword>
<dbReference type="GO" id="GO:0008270">
    <property type="term" value="F:zinc ion binding"/>
    <property type="evidence" value="ECO:0007669"/>
    <property type="project" value="InterPro"/>
</dbReference>